<feature type="chain" id="PRO_5031446417" evidence="1">
    <location>
        <begin position="20"/>
        <end position="454"/>
    </location>
</feature>
<dbReference type="PANTHER" id="PTHR46825">
    <property type="entry name" value="D-ALANYL-D-ALANINE-CARBOXYPEPTIDASE/ENDOPEPTIDASE AMPH"/>
    <property type="match status" value="1"/>
</dbReference>
<keyword evidence="3" id="KW-0031">Aminopeptidase</keyword>
<dbReference type="Pfam" id="PF00144">
    <property type="entry name" value="Beta-lactamase"/>
    <property type="match status" value="1"/>
</dbReference>
<evidence type="ECO:0000313" key="4">
    <source>
        <dbReference type="Proteomes" id="UP000462066"/>
    </source>
</evidence>
<dbReference type="InterPro" id="IPR001466">
    <property type="entry name" value="Beta-lactam-related"/>
</dbReference>
<feature type="signal peptide" evidence="1">
    <location>
        <begin position="1"/>
        <end position="19"/>
    </location>
</feature>
<keyword evidence="4" id="KW-1185">Reference proteome</keyword>
<name>A0A7V8K5W4_9GAMM</name>
<dbReference type="InterPro" id="IPR012338">
    <property type="entry name" value="Beta-lactam/transpept-like"/>
</dbReference>
<feature type="domain" description="Beta-lactamase-related" evidence="2">
    <location>
        <begin position="32"/>
        <end position="355"/>
    </location>
</feature>
<keyword evidence="3" id="KW-0645">Protease</keyword>
<protein>
    <submittedName>
        <fullName evidence="3">Aminopeptidase</fullName>
    </submittedName>
</protein>
<accession>A0A7V8K5W4</accession>
<dbReference type="PANTHER" id="PTHR46825:SF9">
    <property type="entry name" value="BETA-LACTAMASE-RELATED DOMAIN-CONTAINING PROTEIN"/>
    <property type="match status" value="1"/>
</dbReference>
<keyword evidence="1" id="KW-0732">Signal</keyword>
<proteinExistence type="predicted"/>
<evidence type="ECO:0000313" key="3">
    <source>
        <dbReference type="EMBL" id="KAF1684939.1"/>
    </source>
</evidence>
<sequence length="454" mass="48105">MSVRILLLSALAFGGTALAAEPPPGDPLAALVKDPLHSVAPGCVIGVFDDGRPQAIAASGFADIAARRRLDADTVFYAASISKQFTVLAVAQLAQAGALSLDDEVRLHLPELPAWADGITVSMLFHHTSGVRDWITLMRMAGMDPAAPGAKQEALRLLALQQRTDFAPGTALAYSNGGYLLLAEIVERVSGKPFAGYAAERILAPLGMRDSYFLDGADPAGDNLAHGYAPVGDGFEIRDGYPRFGGSGGLMLSMNDLARYEYDIAHGHRVWTPAIRRIMLQPGALADGSPALYGADAMPYAGGLAVGPRKGRGFVQHTGSAEGFRHVYARLPDDGLSVAVLCNRADWVTQDKLDAVIEHLRPGLLTVPDARAVSGIYRSPELPARYVLQAEGDDLRLEIVADRSPAAGTRQLLRRAAEGGFGNASLTLLADPDGRGITVRAGRTSAIHFERVAE</sequence>
<dbReference type="SUPFAM" id="SSF56601">
    <property type="entry name" value="beta-lactamase/transpeptidase-like"/>
    <property type="match status" value="1"/>
</dbReference>
<dbReference type="EMBL" id="MWIP01000020">
    <property type="protein sequence ID" value="KAF1684939.1"/>
    <property type="molecule type" value="Genomic_DNA"/>
</dbReference>
<evidence type="ECO:0000259" key="2">
    <source>
        <dbReference type="Pfam" id="PF00144"/>
    </source>
</evidence>
<keyword evidence="3" id="KW-0378">Hydrolase</keyword>
<dbReference type="Gene3D" id="3.40.710.10">
    <property type="entry name" value="DD-peptidase/beta-lactamase superfamily"/>
    <property type="match status" value="1"/>
</dbReference>
<evidence type="ECO:0000256" key="1">
    <source>
        <dbReference type="SAM" id="SignalP"/>
    </source>
</evidence>
<gene>
    <name evidence="3" type="ORF">B1992_13995</name>
</gene>
<dbReference type="AlphaFoldDB" id="A0A7V8K5W4"/>
<dbReference type="InterPro" id="IPR050491">
    <property type="entry name" value="AmpC-like"/>
</dbReference>
<comment type="caution">
    <text evidence="3">The sequence shown here is derived from an EMBL/GenBank/DDBJ whole genome shotgun (WGS) entry which is preliminary data.</text>
</comment>
<dbReference type="RefSeq" id="WP_162312129.1">
    <property type="nucleotide sequence ID" value="NZ_JACHGU010000011.1"/>
</dbReference>
<dbReference type="Proteomes" id="UP000462066">
    <property type="component" value="Unassembled WGS sequence"/>
</dbReference>
<dbReference type="GO" id="GO:0004177">
    <property type="term" value="F:aminopeptidase activity"/>
    <property type="evidence" value="ECO:0007669"/>
    <property type="project" value="UniProtKB-KW"/>
</dbReference>
<organism evidence="3 4">
    <name type="scientific">Pseudoxanthomonas broegbernensis</name>
    <dbReference type="NCBI Taxonomy" id="83619"/>
    <lineage>
        <taxon>Bacteria</taxon>
        <taxon>Pseudomonadati</taxon>
        <taxon>Pseudomonadota</taxon>
        <taxon>Gammaproteobacteria</taxon>
        <taxon>Lysobacterales</taxon>
        <taxon>Lysobacteraceae</taxon>
        <taxon>Pseudoxanthomonas</taxon>
    </lineage>
</organism>
<reference evidence="3 4" key="1">
    <citation type="submission" date="2017-10" db="EMBL/GenBank/DDBJ databases">
        <title>Whole genome sequencing of Pseudoxanthomonas broegbernensis DSM 12573(T).</title>
        <authorList>
            <person name="Kumar S."/>
            <person name="Bansal K."/>
            <person name="Kaur A."/>
            <person name="Patil P."/>
            <person name="Sharma S."/>
            <person name="Patil P.B."/>
        </authorList>
    </citation>
    <scope>NUCLEOTIDE SEQUENCE [LARGE SCALE GENOMIC DNA]</scope>
    <source>
        <strain evidence="3 4">DSM 12573</strain>
    </source>
</reference>